<sequence>MSSIALCLRTMLGDGNYSMLRERKIARHGYEESPTYSAIRQHRVIFFSACLNTAISAIMP</sequence>
<dbReference type="EMBL" id="MWWY01000048">
    <property type="protein sequence ID" value="OZG62120.1"/>
    <property type="molecule type" value="Genomic_DNA"/>
</dbReference>
<dbReference type="AlphaFoldDB" id="A0A261FSE5"/>
<evidence type="ECO:0000313" key="2">
    <source>
        <dbReference type="Proteomes" id="UP000216074"/>
    </source>
</evidence>
<protein>
    <submittedName>
        <fullName evidence="1">Uncharacterized protein</fullName>
    </submittedName>
</protein>
<accession>A0A261FSE5</accession>
<evidence type="ECO:0000313" key="1">
    <source>
        <dbReference type="EMBL" id="OZG62120.1"/>
    </source>
</evidence>
<proteinExistence type="predicted"/>
<dbReference type="Proteomes" id="UP000216074">
    <property type="component" value="Unassembled WGS sequence"/>
</dbReference>
<keyword evidence="2" id="KW-1185">Reference proteome</keyword>
<name>A0A261FSE5_9BIFI</name>
<comment type="caution">
    <text evidence="1">The sequence shown here is derived from an EMBL/GenBank/DDBJ whole genome shotgun (WGS) entry which is preliminary data.</text>
</comment>
<organism evidence="1 2">
    <name type="scientific">Bifidobacterium hapali</name>
    <dbReference type="NCBI Taxonomy" id="1630172"/>
    <lineage>
        <taxon>Bacteria</taxon>
        <taxon>Bacillati</taxon>
        <taxon>Actinomycetota</taxon>
        <taxon>Actinomycetes</taxon>
        <taxon>Bifidobacteriales</taxon>
        <taxon>Bifidobacteriaceae</taxon>
        <taxon>Bifidobacterium</taxon>
    </lineage>
</organism>
<dbReference type="RefSeq" id="WP_094730661.1">
    <property type="nucleotide sequence ID" value="NZ_MWWY01000048.1"/>
</dbReference>
<gene>
    <name evidence="1" type="ORF">BHAP_2141</name>
</gene>
<reference evidence="1 2" key="1">
    <citation type="journal article" date="2017" name="BMC Genomics">
        <title>Comparative genomic and phylogenomic analyses of the Bifidobacteriaceae family.</title>
        <authorList>
            <person name="Lugli G.A."/>
            <person name="Milani C."/>
            <person name="Turroni F."/>
            <person name="Duranti S."/>
            <person name="Mancabelli L."/>
            <person name="Mangifesta M."/>
            <person name="Ferrario C."/>
            <person name="Modesto M."/>
            <person name="Mattarelli P."/>
            <person name="Jiri K."/>
            <person name="van Sinderen D."/>
            <person name="Ventura M."/>
        </authorList>
    </citation>
    <scope>NUCLEOTIDE SEQUENCE [LARGE SCALE GENOMIC DNA]</scope>
    <source>
        <strain evidence="1 2">DSM 100202</strain>
    </source>
</reference>